<gene>
    <name evidence="3" type="ORF">AAW51_5139</name>
</gene>
<proteinExistence type="inferred from homology"/>
<protein>
    <submittedName>
        <fullName evidence="3">Dehydrogenase</fullName>
    </submittedName>
</protein>
<keyword evidence="4" id="KW-1185">Reference proteome</keyword>
<dbReference type="PATRIC" id="fig|413882.6.peg.5365"/>
<reference evidence="3 4" key="1">
    <citation type="submission" date="2015-05" db="EMBL/GenBank/DDBJ databases">
        <authorList>
            <person name="Tang B."/>
            <person name="Yu Y."/>
        </authorList>
    </citation>
    <scope>NUCLEOTIDE SEQUENCE [LARGE SCALE GENOMIC DNA]</scope>
    <source>
        <strain evidence="3 4">DSM 7029</strain>
    </source>
</reference>
<accession>A0A0G3BZA4</accession>
<dbReference type="AlphaFoldDB" id="A0A0G3BZA4"/>
<organism evidence="3 4">
    <name type="scientific">Caldimonas brevitalea</name>
    <dbReference type="NCBI Taxonomy" id="413882"/>
    <lineage>
        <taxon>Bacteria</taxon>
        <taxon>Pseudomonadati</taxon>
        <taxon>Pseudomonadota</taxon>
        <taxon>Betaproteobacteria</taxon>
        <taxon>Burkholderiales</taxon>
        <taxon>Sphaerotilaceae</taxon>
        <taxon>Caldimonas</taxon>
    </lineage>
</organism>
<feature type="domain" description="YCII-related" evidence="2">
    <location>
        <begin position="1"/>
        <end position="112"/>
    </location>
</feature>
<dbReference type="Pfam" id="PF03795">
    <property type="entry name" value="YCII"/>
    <property type="match status" value="1"/>
</dbReference>
<dbReference type="SUPFAM" id="SSF54909">
    <property type="entry name" value="Dimeric alpha+beta barrel"/>
    <property type="match status" value="1"/>
</dbReference>
<evidence type="ECO:0000313" key="3">
    <source>
        <dbReference type="EMBL" id="AKJ31830.1"/>
    </source>
</evidence>
<dbReference type="KEGG" id="pbh:AAW51_5139"/>
<dbReference type="EMBL" id="CP011371">
    <property type="protein sequence ID" value="AKJ31830.1"/>
    <property type="molecule type" value="Genomic_DNA"/>
</dbReference>
<dbReference type="InterPro" id="IPR011008">
    <property type="entry name" value="Dimeric_a/b-barrel"/>
</dbReference>
<comment type="similarity">
    <text evidence="1">Belongs to the YciI family.</text>
</comment>
<dbReference type="PANTHER" id="PTHR35174:SF3">
    <property type="entry name" value="BLL7171 PROTEIN"/>
    <property type="match status" value="1"/>
</dbReference>
<dbReference type="OrthoDB" id="9807535at2"/>
<dbReference type="PANTHER" id="PTHR35174">
    <property type="entry name" value="BLL7171 PROTEIN-RELATED"/>
    <property type="match status" value="1"/>
</dbReference>
<name>A0A0G3BZA4_9BURK</name>
<dbReference type="Proteomes" id="UP000035352">
    <property type="component" value="Chromosome"/>
</dbReference>
<dbReference type="STRING" id="413882.AAW51_5139"/>
<evidence type="ECO:0000256" key="1">
    <source>
        <dbReference type="ARBA" id="ARBA00007689"/>
    </source>
</evidence>
<dbReference type="InterPro" id="IPR005545">
    <property type="entry name" value="YCII"/>
</dbReference>
<evidence type="ECO:0000313" key="4">
    <source>
        <dbReference type="Proteomes" id="UP000035352"/>
    </source>
</evidence>
<dbReference type="Gene3D" id="3.30.70.1060">
    <property type="entry name" value="Dimeric alpha+beta barrel"/>
    <property type="match status" value="1"/>
</dbReference>
<evidence type="ECO:0000259" key="2">
    <source>
        <dbReference type="Pfam" id="PF03795"/>
    </source>
</evidence>
<dbReference type="RefSeq" id="WP_047196882.1">
    <property type="nucleotide sequence ID" value="NZ_CP011371.1"/>
</dbReference>
<sequence length="120" mass="13229">MPYMLLIMEPRGQRNTRTEAEGREVYERMLRFGADLQARGLLLGSASLQSDAGASRVEVRGGRRQVLDGPFAEAKEMVGGFFLLDCATREQAIEIAAECPAAQWCSIEVRSLAPCYEDAT</sequence>